<evidence type="ECO:0008006" key="4">
    <source>
        <dbReference type="Google" id="ProtNLM"/>
    </source>
</evidence>
<name>A0A7C3IBC4_UNCW3</name>
<reference evidence="3" key="1">
    <citation type="journal article" date="2020" name="mSystems">
        <title>Genome- and Community-Level Interaction Insights into Carbon Utilization and Element Cycling Functions of Hydrothermarchaeota in Hydrothermal Sediment.</title>
        <authorList>
            <person name="Zhou Z."/>
            <person name="Liu Y."/>
            <person name="Xu W."/>
            <person name="Pan J."/>
            <person name="Luo Z.H."/>
            <person name="Li M."/>
        </authorList>
    </citation>
    <scope>NUCLEOTIDE SEQUENCE [LARGE SCALE GENOMIC DNA]</scope>
    <source>
        <strain evidence="3">SpSt-465</strain>
    </source>
</reference>
<dbReference type="EMBL" id="DSTU01000001">
    <property type="protein sequence ID" value="HFJ53137.1"/>
    <property type="molecule type" value="Genomic_DNA"/>
</dbReference>
<evidence type="ECO:0000313" key="3">
    <source>
        <dbReference type="EMBL" id="HFJ53137.1"/>
    </source>
</evidence>
<evidence type="ECO:0000256" key="2">
    <source>
        <dbReference type="SAM" id="Phobius"/>
    </source>
</evidence>
<dbReference type="Gene3D" id="1.20.120.1490">
    <property type="match status" value="1"/>
</dbReference>
<keyword evidence="2" id="KW-0812">Transmembrane</keyword>
<accession>A0A7C3IBC4</accession>
<dbReference type="AlphaFoldDB" id="A0A7C3IBC4"/>
<keyword evidence="2" id="KW-0472">Membrane</keyword>
<sequence>MMKTRWLYVLLAVSLAINLAAFGSLAWLRLRRLNRRVRVLRQIKQIAPRQIEPLLDAYHLQMDSLRLEYWYARHRLARLALEENPESAEVERTLKTIGEIHQQMNRLVYETGRQTGMVLPPEHRERLRRGWCRMMEGPRHPPPPPEFEHRKPERLQRRFKR</sequence>
<evidence type="ECO:0000256" key="1">
    <source>
        <dbReference type="SAM" id="MobiDB-lite"/>
    </source>
</evidence>
<feature type="region of interest" description="Disordered" evidence="1">
    <location>
        <begin position="135"/>
        <end position="161"/>
    </location>
</feature>
<gene>
    <name evidence="3" type="ORF">ENS16_00375</name>
</gene>
<protein>
    <recommendedName>
        <fullName evidence="4">Periplasmic heavy metal sensor</fullName>
    </recommendedName>
</protein>
<organism evidence="3">
    <name type="scientific">candidate division WOR-3 bacterium</name>
    <dbReference type="NCBI Taxonomy" id="2052148"/>
    <lineage>
        <taxon>Bacteria</taxon>
        <taxon>Bacteria division WOR-3</taxon>
    </lineage>
</organism>
<comment type="caution">
    <text evidence="3">The sequence shown here is derived from an EMBL/GenBank/DDBJ whole genome shotgun (WGS) entry which is preliminary data.</text>
</comment>
<proteinExistence type="predicted"/>
<feature type="compositionally biased region" description="Basic and acidic residues" evidence="1">
    <location>
        <begin position="146"/>
        <end position="161"/>
    </location>
</feature>
<feature type="transmembrane region" description="Helical" evidence="2">
    <location>
        <begin position="6"/>
        <end position="28"/>
    </location>
</feature>
<keyword evidence="2" id="KW-1133">Transmembrane helix</keyword>